<dbReference type="CDD" id="cd00555">
    <property type="entry name" value="Maf"/>
    <property type="match status" value="1"/>
</dbReference>
<evidence type="ECO:0000256" key="2">
    <source>
        <dbReference type="ARBA" id="ARBA00022801"/>
    </source>
</evidence>
<reference evidence="3" key="1">
    <citation type="submission" date="2018-06" db="EMBL/GenBank/DDBJ databases">
        <authorList>
            <person name="Zhirakovskaya E."/>
        </authorList>
    </citation>
    <scope>NUCLEOTIDE SEQUENCE</scope>
</reference>
<accession>A0A3B0SFA8</accession>
<dbReference type="SUPFAM" id="SSF52972">
    <property type="entry name" value="ITPase-like"/>
    <property type="match status" value="1"/>
</dbReference>
<dbReference type="GO" id="GO:0047429">
    <property type="term" value="F:nucleoside triphosphate diphosphatase activity"/>
    <property type="evidence" value="ECO:0007669"/>
    <property type="project" value="InterPro"/>
</dbReference>
<dbReference type="PANTHER" id="PTHR43213">
    <property type="entry name" value="BIFUNCTIONAL DTTP/UTP PYROPHOSPHATASE/METHYLTRANSFERASE PROTEIN-RELATED"/>
    <property type="match status" value="1"/>
</dbReference>
<evidence type="ECO:0000256" key="1">
    <source>
        <dbReference type="ARBA" id="ARBA00001968"/>
    </source>
</evidence>
<dbReference type="Pfam" id="PF02545">
    <property type="entry name" value="Maf"/>
    <property type="match status" value="1"/>
</dbReference>
<dbReference type="PANTHER" id="PTHR43213:SF5">
    <property type="entry name" value="BIFUNCTIONAL DTTP_UTP PYROPHOSPHATASE_METHYLTRANSFERASE PROTEIN-RELATED"/>
    <property type="match status" value="1"/>
</dbReference>
<comment type="cofactor">
    <cofactor evidence="1">
        <name>a divalent metal cation</name>
        <dbReference type="ChEBI" id="CHEBI:60240"/>
    </cofactor>
</comment>
<proteinExistence type="inferred from homology"/>
<gene>
    <name evidence="3" type="ORF">MNBD_ACTINO01-363</name>
</gene>
<protein>
    <submittedName>
        <fullName evidence="3">Septum formation protein Maf</fullName>
    </submittedName>
</protein>
<dbReference type="PIRSF" id="PIRSF006305">
    <property type="entry name" value="Maf"/>
    <property type="match status" value="1"/>
</dbReference>
<keyword evidence="2" id="KW-0378">Hydrolase</keyword>
<dbReference type="NCBIfam" id="TIGR00172">
    <property type="entry name" value="maf"/>
    <property type="match status" value="1"/>
</dbReference>
<organism evidence="3">
    <name type="scientific">hydrothermal vent metagenome</name>
    <dbReference type="NCBI Taxonomy" id="652676"/>
    <lineage>
        <taxon>unclassified sequences</taxon>
        <taxon>metagenomes</taxon>
        <taxon>ecological metagenomes</taxon>
    </lineage>
</organism>
<dbReference type="AlphaFoldDB" id="A0A3B0SFA8"/>
<dbReference type="InterPro" id="IPR003697">
    <property type="entry name" value="Maf-like"/>
</dbReference>
<evidence type="ECO:0000313" key="3">
    <source>
        <dbReference type="EMBL" id="VAV99636.1"/>
    </source>
</evidence>
<dbReference type="Gene3D" id="3.90.950.10">
    <property type="match status" value="1"/>
</dbReference>
<sequence length="191" mass="20404">MALILASSSPRRSLLLSAAGLTFTVDVPDVDESPLDLEPPAEYVLRLSAAKAHAIARNVDDVVLGADTTVVLDGATIGKPRDAADALEMLLSLEGRTHSVLTGWTVIRGESERFGVEESLVTFHHRSRAELRDYVARTEPLDKAGAYALQGDDGWLVERVAGSRANVMGLPIREVVDALANFGVDRSASQG</sequence>
<dbReference type="EMBL" id="UOEI01000263">
    <property type="protein sequence ID" value="VAV99636.1"/>
    <property type="molecule type" value="Genomic_DNA"/>
</dbReference>
<dbReference type="InterPro" id="IPR029001">
    <property type="entry name" value="ITPase-like_fam"/>
</dbReference>
<dbReference type="HAMAP" id="MF_00528">
    <property type="entry name" value="Maf"/>
    <property type="match status" value="1"/>
</dbReference>
<name>A0A3B0SFA8_9ZZZZ</name>